<feature type="region of interest" description="Disordered" evidence="1">
    <location>
        <begin position="171"/>
        <end position="375"/>
    </location>
</feature>
<feature type="region of interest" description="Disordered" evidence="1">
    <location>
        <begin position="507"/>
        <end position="554"/>
    </location>
</feature>
<dbReference type="Proteomes" id="UP000008810">
    <property type="component" value="Chromosome 2"/>
</dbReference>
<dbReference type="EnsemblPlants" id="KQK07829">
    <property type="protein sequence ID" value="KQK07829"/>
    <property type="gene ID" value="BRADI_2g37840v3"/>
</dbReference>
<evidence type="ECO:0000313" key="4">
    <source>
        <dbReference type="Proteomes" id="UP000008810"/>
    </source>
</evidence>
<dbReference type="EMBL" id="CM000881">
    <property type="protein sequence ID" value="KQK07829.1"/>
    <property type="molecule type" value="Genomic_DNA"/>
</dbReference>
<dbReference type="AlphaFoldDB" id="I1HMI4"/>
<feature type="compositionally biased region" description="Low complexity" evidence="1">
    <location>
        <begin position="178"/>
        <end position="196"/>
    </location>
</feature>
<feature type="compositionally biased region" description="Low complexity" evidence="1">
    <location>
        <begin position="32"/>
        <end position="46"/>
    </location>
</feature>
<feature type="region of interest" description="Disordered" evidence="1">
    <location>
        <begin position="728"/>
        <end position="751"/>
    </location>
</feature>
<evidence type="ECO:0000256" key="1">
    <source>
        <dbReference type="SAM" id="MobiDB-lite"/>
    </source>
</evidence>
<dbReference type="Gramene" id="PNT71971">
    <property type="protein sequence ID" value="PNT71971"/>
    <property type="gene ID" value="BRADI_2g37840v3"/>
</dbReference>
<dbReference type="InterPro" id="IPR045882">
    <property type="entry name" value="GPT1/2"/>
</dbReference>
<accession>I1HMI4</accession>
<feature type="compositionally biased region" description="Polar residues" evidence="1">
    <location>
        <begin position="451"/>
        <end position="461"/>
    </location>
</feature>
<evidence type="ECO:0000313" key="2">
    <source>
        <dbReference type="EMBL" id="KQK07829.1"/>
    </source>
</evidence>
<dbReference type="eggNOG" id="ENOG502S2N9">
    <property type="taxonomic scope" value="Eukaryota"/>
</dbReference>
<name>I1HMI4_BRADI</name>
<feature type="compositionally biased region" description="Polar residues" evidence="1">
    <location>
        <begin position="340"/>
        <end position="351"/>
    </location>
</feature>
<dbReference type="RefSeq" id="XP_010231793.1">
    <property type="nucleotide sequence ID" value="XM_010233491.3"/>
</dbReference>
<protein>
    <submittedName>
        <fullName evidence="2 3">Uncharacterized protein</fullName>
    </submittedName>
</protein>
<feature type="region of interest" description="Disordered" evidence="1">
    <location>
        <begin position="408"/>
        <end position="487"/>
    </location>
</feature>
<reference evidence="2 3" key="1">
    <citation type="journal article" date="2010" name="Nature">
        <title>Genome sequencing and analysis of the model grass Brachypodium distachyon.</title>
        <authorList>
            <consortium name="International Brachypodium Initiative"/>
        </authorList>
    </citation>
    <scope>NUCLEOTIDE SEQUENCE [LARGE SCALE GENOMIC DNA]</scope>
    <source>
        <strain evidence="2 3">Bd21</strain>
    </source>
</reference>
<dbReference type="GeneID" id="100830111"/>
<dbReference type="OMA" id="HTPHNLP"/>
<dbReference type="GO" id="GO:0008017">
    <property type="term" value="F:microtubule binding"/>
    <property type="evidence" value="ECO:0007669"/>
    <property type="project" value="InterPro"/>
</dbReference>
<dbReference type="FunCoup" id="I1HMI4">
    <property type="interactions" value="165"/>
</dbReference>
<dbReference type="OrthoDB" id="1931260at2759"/>
<feature type="compositionally biased region" description="Pro residues" evidence="1">
    <location>
        <begin position="21"/>
        <end position="31"/>
    </location>
</feature>
<evidence type="ECO:0000313" key="3">
    <source>
        <dbReference type="EnsemblPlants" id="PNT71971"/>
    </source>
</evidence>
<feature type="compositionally biased region" description="Low complexity" evidence="1">
    <location>
        <begin position="212"/>
        <end position="221"/>
    </location>
</feature>
<dbReference type="PANTHER" id="PTHR33737">
    <property type="entry name" value="OS05G0121800 PROTEIN"/>
    <property type="match status" value="1"/>
</dbReference>
<dbReference type="HOGENOM" id="CLU_023377_0_0_1"/>
<feature type="compositionally biased region" description="Low complexity" evidence="1">
    <location>
        <begin position="416"/>
        <end position="434"/>
    </location>
</feature>
<dbReference type="EMBL" id="CM000881">
    <property type="protein sequence ID" value="PNT71971.1"/>
    <property type="molecule type" value="Genomic_DNA"/>
</dbReference>
<dbReference type="Gramene" id="KQK07829">
    <property type="protein sequence ID" value="KQK07829"/>
    <property type="gene ID" value="BRADI_2g37840v3"/>
</dbReference>
<dbReference type="PANTHER" id="PTHR33737:SF22">
    <property type="entry name" value="OS05G0121800 PROTEIN"/>
    <property type="match status" value="1"/>
</dbReference>
<feature type="compositionally biased region" description="Polar residues" evidence="1">
    <location>
        <begin position="359"/>
        <end position="372"/>
    </location>
</feature>
<organism evidence="3">
    <name type="scientific">Brachypodium distachyon</name>
    <name type="common">Purple false brome</name>
    <name type="synonym">Trachynia distachya</name>
    <dbReference type="NCBI Taxonomy" id="15368"/>
    <lineage>
        <taxon>Eukaryota</taxon>
        <taxon>Viridiplantae</taxon>
        <taxon>Streptophyta</taxon>
        <taxon>Embryophyta</taxon>
        <taxon>Tracheophyta</taxon>
        <taxon>Spermatophyta</taxon>
        <taxon>Magnoliopsida</taxon>
        <taxon>Liliopsida</taxon>
        <taxon>Poales</taxon>
        <taxon>Poaceae</taxon>
        <taxon>BOP clade</taxon>
        <taxon>Pooideae</taxon>
        <taxon>Stipodae</taxon>
        <taxon>Brachypodieae</taxon>
        <taxon>Brachypodium</taxon>
    </lineage>
</organism>
<feature type="compositionally biased region" description="Low complexity" evidence="1">
    <location>
        <begin position="304"/>
        <end position="328"/>
    </location>
</feature>
<feature type="region of interest" description="Disordered" evidence="1">
    <location>
        <begin position="18"/>
        <end position="80"/>
    </location>
</feature>
<dbReference type="KEGG" id="bdi:100830111"/>
<sequence length="886" mass="92859">MESLSLIDVSAEDDFFLDLASPPPLPDPSPRPRAAAGLSLAGADSDQPAAGSPAAGRVMDPSGATEQVPEPTGSPKIRKAKSGVNLRKSLAWDSAFFTSEGVLDTEELGIVNSTFRKAQVSRLLPGIAEELRRSAESTTSTLESESFVLESVETELFDNVRASIQRTLGKTDKASGVAAASTKIPKATAKAPPAAARKGAERIPQTKIRPPVSSSNSSVGSKQRPQITLKEPTAGRGALPGAAETKPSSRPPRALPRVATMRAPANTAATSGNSEKRSSTGGVANRQAPGKSANASASMQSRPAAGTKASSTSKSVAFSSAAVPPSQSNPMGSMPGVKTKSPTQISKNRTAQRIPVRSSAKSDVSKVNPTRLSRNRIPTRSHGELVSPIISPSSSVDSMSSVISGASTASTIGKASYTSESFSTRSSSLSPSIRKSNECPPMTKLRPPTVSEGQSSGTSCDSPKCNKDMTTQGNGFKPSGLRRPTPKIGYFDAEKSIDRAGGVRVQGQPKNVQFSPSVTPNPRISSTQRTSPASLTFDQHEPKSMGAASSQTKALPSLPCGVEQIEIAPSKLMEHEASQAKTLPSLALGVAQTEVEASKVMEHEASRTKASLSLPLGVAYAEASKVMEHEAYQTKASPSMLLRAAQTEVKPAKEYEASQTESLPALPLRTAQTEVEQSKVAEHEGSMHGTSPVVTVDIAKESIPALHHNIQNNGDANPSTVELSLSSFDQQESEPMVAPHEESRPSHNKSSPLLPLGVAQMEVEPSEVIEHEACMPQTCPVVTGLDTAKENIPALHQNIQLSGDLSPLKENILVSHQNIQAKGDMTPVTLLTQKMSSISLGAANTTPLALLDKKRSSVSVVEASPLTLLTQKLSSISLGDATDQLS</sequence>
<gene>
    <name evidence="3" type="primary">LOC100830111</name>
    <name evidence="2" type="ORF">BRADI_2g37840v3</name>
</gene>
<keyword evidence="4" id="KW-1185">Reference proteome</keyword>
<reference evidence="2" key="2">
    <citation type="submission" date="2017-06" db="EMBL/GenBank/DDBJ databases">
        <title>WGS assembly of Brachypodium distachyon.</title>
        <authorList>
            <consortium name="The International Brachypodium Initiative"/>
            <person name="Lucas S."/>
            <person name="Harmon-Smith M."/>
            <person name="Lail K."/>
            <person name="Tice H."/>
            <person name="Grimwood J."/>
            <person name="Bruce D."/>
            <person name="Barry K."/>
            <person name="Shu S."/>
            <person name="Lindquist E."/>
            <person name="Wang M."/>
            <person name="Pitluck S."/>
            <person name="Vogel J.P."/>
            <person name="Garvin D.F."/>
            <person name="Mockler T.C."/>
            <person name="Schmutz J."/>
            <person name="Rokhsar D."/>
            <person name="Bevan M.W."/>
        </authorList>
    </citation>
    <scope>NUCLEOTIDE SEQUENCE</scope>
    <source>
        <strain evidence="2">Bd21</strain>
    </source>
</reference>
<reference evidence="3" key="3">
    <citation type="submission" date="2018-08" db="UniProtKB">
        <authorList>
            <consortium name="EnsemblPlants"/>
        </authorList>
    </citation>
    <scope>IDENTIFICATION</scope>
    <source>
        <strain evidence="3">cv. Bd21</strain>
    </source>
</reference>
<dbReference type="EnsemblPlants" id="PNT71971">
    <property type="protein sequence ID" value="PNT71971"/>
    <property type="gene ID" value="BRADI_2g37840v3"/>
</dbReference>
<proteinExistence type="predicted"/>
<feature type="compositionally biased region" description="Polar residues" evidence="1">
    <location>
        <begin position="508"/>
        <end position="537"/>
    </location>
</feature>